<dbReference type="AlphaFoldDB" id="A0A6G1I6T8"/>
<keyword evidence="3" id="KW-1185">Reference proteome</keyword>
<proteinExistence type="predicted"/>
<evidence type="ECO:0000313" key="3">
    <source>
        <dbReference type="Proteomes" id="UP000799640"/>
    </source>
</evidence>
<accession>A0A6G1I6T8</accession>
<name>A0A6G1I6T8_9PEZI</name>
<feature type="region of interest" description="Disordered" evidence="1">
    <location>
        <begin position="1"/>
        <end position="80"/>
    </location>
</feature>
<reference evidence="2" key="1">
    <citation type="journal article" date="2020" name="Stud. Mycol.">
        <title>101 Dothideomycetes genomes: a test case for predicting lifestyles and emergence of pathogens.</title>
        <authorList>
            <person name="Haridas S."/>
            <person name="Albert R."/>
            <person name="Binder M."/>
            <person name="Bloem J."/>
            <person name="Labutti K."/>
            <person name="Salamov A."/>
            <person name="Andreopoulos B."/>
            <person name="Baker S."/>
            <person name="Barry K."/>
            <person name="Bills G."/>
            <person name="Bluhm B."/>
            <person name="Cannon C."/>
            <person name="Castanera R."/>
            <person name="Culley D."/>
            <person name="Daum C."/>
            <person name="Ezra D."/>
            <person name="Gonzalez J."/>
            <person name="Henrissat B."/>
            <person name="Kuo A."/>
            <person name="Liang C."/>
            <person name="Lipzen A."/>
            <person name="Lutzoni F."/>
            <person name="Magnuson J."/>
            <person name="Mondo S."/>
            <person name="Nolan M."/>
            <person name="Ohm R."/>
            <person name="Pangilinan J."/>
            <person name="Park H.-J."/>
            <person name="Ramirez L."/>
            <person name="Alfaro M."/>
            <person name="Sun H."/>
            <person name="Tritt A."/>
            <person name="Yoshinaga Y."/>
            <person name="Zwiers L.-H."/>
            <person name="Turgeon B."/>
            <person name="Goodwin S."/>
            <person name="Spatafora J."/>
            <person name="Crous P."/>
            <person name="Grigoriev I."/>
        </authorList>
    </citation>
    <scope>NUCLEOTIDE SEQUENCE</scope>
    <source>
        <strain evidence="2">CBS 262.69</strain>
    </source>
</reference>
<sequence>MSDDPWSPFTDSSTESVTRTEEQMANIAEPVINADATDSVPESVTGTDDHMATTDNASGPSTDSEGATEAPKPTVMGDDAVHSVTNGVQKMALTCNGKAPIDLNANGGRSVPGVKYGKKEANEAGKIPSQSRIVAHLSFSTILTKTRIRWKEGQTLD</sequence>
<evidence type="ECO:0000313" key="2">
    <source>
        <dbReference type="EMBL" id="KAF2404023.1"/>
    </source>
</evidence>
<evidence type="ECO:0000256" key="1">
    <source>
        <dbReference type="SAM" id="MobiDB-lite"/>
    </source>
</evidence>
<dbReference type="Proteomes" id="UP000799640">
    <property type="component" value="Unassembled WGS sequence"/>
</dbReference>
<gene>
    <name evidence="2" type="ORF">EJ06DRAFT_303222</name>
</gene>
<feature type="compositionally biased region" description="Polar residues" evidence="1">
    <location>
        <begin position="53"/>
        <end position="65"/>
    </location>
</feature>
<protein>
    <submittedName>
        <fullName evidence="2">Uncharacterized protein</fullName>
    </submittedName>
</protein>
<organism evidence="2 3">
    <name type="scientific">Trichodelitschia bisporula</name>
    <dbReference type="NCBI Taxonomy" id="703511"/>
    <lineage>
        <taxon>Eukaryota</taxon>
        <taxon>Fungi</taxon>
        <taxon>Dikarya</taxon>
        <taxon>Ascomycota</taxon>
        <taxon>Pezizomycotina</taxon>
        <taxon>Dothideomycetes</taxon>
        <taxon>Dothideomycetes incertae sedis</taxon>
        <taxon>Phaeotrichales</taxon>
        <taxon>Phaeotrichaceae</taxon>
        <taxon>Trichodelitschia</taxon>
    </lineage>
</organism>
<dbReference type="EMBL" id="ML996689">
    <property type="protein sequence ID" value="KAF2404023.1"/>
    <property type="molecule type" value="Genomic_DNA"/>
</dbReference>